<dbReference type="InterPro" id="IPR050796">
    <property type="entry name" value="SCF_F-box_component"/>
</dbReference>
<evidence type="ECO:0000259" key="1">
    <source>
        <dbReference type="Pfam" id="PF08268"/>
    </source>
</evidence>
<keyword evidence="3" id="KW-1185">Reference proteome</keyword>
<proteinExistence type="predicted"/>
<evidence type="ECO:0000313" key="2">
    <source>
        <dbReference type="EMBL" id="KAK1375121.1"/>
    </source>
</evidence>
<gene>
    <name evidence="2" type="ORF">POM88_031314</name>
</gene>
<dbReference type="PANTHER" id="PTHR31672">
    <property type="entry name" value="BNACNNG10540D PROTEIN"/>
    <property type="match status" value="1"/>
</dbReference>
<dbReference type="NCBIfam" id="TIGR01640">
    <property type="entry name" value="F_box_assoc_1"/>
    <property type="match status" value="1"/>
</dbReference>
<reference evidence="2" key="1">
    <citation type="submission" date="2023-02" db="EMBL/GenBank/DDBJ databases">
        <title>Genome of toxic invasive species Heracleum sosnowskyi carries increased number of genes despite the absence of recent whole-genome duplications.</title>
        <authorList>
            <person name="Schelkunov M."/>
            <person name="Shtratnikova V."/>
            <person name="Makarenko M."/>
            <person name="Klepikova A."/>
            <person name="Omelchenko D."/>
            <person name="Novikova G."/>
            <person name="Obukhova E."/>
            <person name="Bogdanov V."/>
            <person name="Penin A."/>
            <person name="Logacheva M."/>
        </authorList>
    </citation>
    <scope>NUCLEOTIDE SEQUENCE</scope>
    <source>
        <strain evidence="2">Hsosn_3</strain>
        <tissue evidence="2">Leaf</tissue>
    </source>
</reference>
<dbReference type="Proteomes" id="UP001237642">
    <property type="component" value="Unassembled WGS sequence"/>
</dbReference>
<evidence type="ECO:0000313" key="3">
    <source>
        <dbReference type="Proteomes" id="UP001237642"/>
    </source>
</evidence>
<sequence length="188" mass="21728">MEEVKVDIQTIGTNSWRSMGKIPFFPTQLPLPIYVNGLYHWIDPKKYIIYSFNAEEEIFEQIQTPSRIKSFYSSNLGLLDGCLCICMKYYNYIELWVMSGDGDEKSWTKKFVLRNTGFGPGRTVEALKCLENGDVVILCYPLQAICYNPTTKSRKYMRFDNGKPSIRYRPFSYIPSLRSVLPLPARSG</sequence>
<dbReference type="AlphaFoldDB" id="A0AAD8MJ03"/>
<name>A0AAD8MJ03_9APIA</name>
<accession>A0AAD8MJ03</accession>
<feature type="domain" description="F-box associated beta-propeller type 3" evidence="1">
    <location>
        <begin position="6"/>
        <end position="160"/>
    </location>
</feature>
<dbReference type="InterPro" id="IPR017451">
    <property type="entry name" value="F-box-assoc_interact_dom"/>
</dbReference>
<dbReference type="Pfam" id="PF08268">
    <property type="entry name" value="FBA_3"/>
    <property type="match status" value="1"/>
</dbReference>
<organism evidence="2 3">
    <name type="scientific">Heracleum sosnowskyi</name>
    <dbReference type="NCBI Taxonomy" id="360622"/>
    <lineage>
        <taxon>Eukaryota</taxon>
        <taxon>Viridiplantae</taxon>
        <taxon>Streptophyta</taxon>
        <taxon>Embryophyta</taxon>
        <taxon>Tracheophyta</taxon>
        <taxon>Spermatophyta</taxon>
        <taxon>Magnoliopsida</taxon>
        <taxon>eudicotyledons</taxon>
        <taxon>Gunneridae</taxon>
        <taxon>Pentapetalae</taxon>
        <taxon>asterids</taxon>
        <taxon>campanulids</taxon>
        <taxon>Apiales</taxon>
        <taxon>Apiaceae</taxon>
        <taxon>Apioideae</taxon>
        <taxon>apioid superclade</taxon>
        <taxon>Tordylieae</taxon>
        <taxon>Tordyliinae</taxon>
        <taxon>Heracleum</taxon>
    </lineage>
</organism>
<dbReference type="EMBL" id="JAUIZM010000007">
    <property type="protein sequence ID" value="KAK1375121.1"/>
    <property type="molecule type" value="Genomic_DNA"/>
</dbReference>
<dbReference type="PANTHER" id="PTHR31672:SF13">
    <property type="entry name" value="F-BOX PROTEIN CPR30-LIKE"/>
    <property type="match status" value="1"/>
</dbReference>
<comment type="caution">
    <text evidence="2">The sequence shown here is derived from an EMBL/GenBank/DDBJ whole genome shotgun (WGS) entry which is preliminary data.</text>
</comment>
<reference evidence="2" key="2">
    <citation type="submission" date="2023-05" db="EMBL/GenBank/DDBJ databases">
        <authorList>
            <person name="Schelkunov M.I."/>
        </authorList>
    </citation>
    <scope>NUCLEOTIDE SEQUENCE</scope>
    <source>
        <strain evidence="2">Hsosn_3</strain>
        <tissue evidence="2">Leaf</tissue>
    </source>
</reference>
<protein>
    <recommendedName>
        <fullName evidence="1">F-box associated beta-propeller type 3 domain-containing protein</fullName>
    </recommendedName>
</protein>
<dbReference type="InterPro" id="IPR013187">
    <property type="entry name" value="F-box-assoc_dom_typ3"/>
</dbReference>